<evidence type="ECO:0000313" key="3">
    <source>
        <dbReference type="Proteomes" id="UP000677054"/>
    </source>
</evidence>
<reference evidence="2" key="1">
    <citation type="submission" date="2020-11" db="EMBL/GenBank/DDBJ databases">
        <authorList>
            <person name="Tran Van P."/>
        </authorList>
    </citation>
    <scope>NUCLEOTIDE SEQUENCE</scope>
</reference>
<dbReference type="Proteomes" id="UP000677054">
    <property type="component" value="Unassembled WGS sequence"/>
</dbReference>
<proteinExistence type="predicted"/>
<keyword evidence="1" id="KW-0175">Coiled coil</keyword>
<dbReference type="AlphaFoldDB" id="A0A7R9A6C4"/>
<dbReference type="EMBL" id="LR900176">
    <property type="protein sequence ID" value="CAD7244559.1"/>
    <property type="molecule type" value="Genomic_DNA"/>
</dbReference>
<keyword evidence="3" id="KW-1185">Reference proteome</keyword>
<protein>
    <submittedName>
        <fullName evidence="2">Uncharacterized protein</fullName>
    </submittedName>
</protein>
<evidence type="ECO:0000313" key="2">
    <source>
        <dbReference type="EMBL" id="CAD7244559.1"/>
    </source>
</evidence>
<organism evidence="2">
    <name type="scientific">Darwinula stevensoni</name>
    <dbReference type="NCBI Taxonomy" id="69355"/>
    <lineage>
        <taxon>Eukaryota</taxon>
        <taxon>Metazoa</taxon>
        <taxon>Ecdysozoa</taxon>
        <taxon>Arthropoda</taxon>
        <taxon>Crustacea</taxon>
        <taxon>Oligostraca</taxon>
        <taxon>Ostracoda</taxon>
        <taxon>Podocopa</taxon>
        <taxon>Podocopida</taxon>
        <taxon>Darwinulocopina</taxon>
        <taxon>Darwinuloidea</taxon>
        <taxon>Darwinulidae</taxon>
        <taxon>Darwinula</taxon>
    </lineage>
</organism>
<dbReference type="EMBL" id="CAJPEV010000659">
    <property type="protein sequence ID" value="CAG0887356.1"/>
    <property type="molecule type" value="Genomic_DNA"/>
</dbReference>
<evidence type="ECO:0000256" key="1">
    <source>
        <dbReference type="SAM" id="Coils"/>
    </source>
</evidence>
<accession>A0A7R9A6C4</accession>
<feature type="coiled-coil region" evidence="1">
    <location>
        <begin position="109"/>
        <end position="230"/>
    </location>
</feature>
<gene>
    <name evidence="2" type="ORF">DSTB1V02_LOCUS4453</name>
</gene>
<name>A0A7R9A6C4_9CRUS</name>
<sequence length="381" mass="42919">MEVQRRVRKEATVLFVLVKMSTLCTRPSTLEFQAVNRDKTLRAMEEENGGLQPSKNTVDGSKVFDSKNVKLKNVEGGLNKSEGESIKKHINVEEMNKQQLQTLVGKEKTRRLAERYGRHEDRSKELEEELMMKHSLLVEAQQRNLELEAALVDTKAQVEEIYKQQTQTLAEKEKTRRLAERYGRHEDRSKELEEKLMMKHSLLVEAQQRNLELEAALVDTKAQIEKMKLQLGGRKDAHSLARTSGCPKDSYDETSIAESCGLQPSISTSANGRSSQITQVWLQSGKTEVENRQCLGDTAASAVSVNDVADKEEDLPLVSQKLRPETRKDGIRLAERIKASAILVRKGTKGNLAVYGLRGTANLVERRVEMAKYNVGILFGT</sequence>